<gene>
    <name evidence="1" type="ORF">ENL47_00185</name>
</gene>
<dbReference type="AlphaFoldDB" id="A0A7C5YRH8"/>
<evidence type="ECO:0000313" key="1">
    <source>
        <dbReference type="EMBL" id="HHR95270.1"/>
    </source>
</evidence>
<reference evidence="1" key="1">
    <citation type="journal article" date="2020" name="mSystems">
        <title>Genome- and Community-Level Interaction Insights into Carbon Utilization and Element Cycling Functions of Hydrothermarchaeota in Hydrothermal Sediment.</title>
        <authorList>
            <person name="Zhou Z."/>
            <person name="Liu Y."/>
            <person name="Xu W."/>
            <person name="Pan J."/>
            <person name="Luo Z.H."/>
            <person name="Li M."/>
        </authorList>
    </citation>
    <scope>NUCLEOTIDE SEQUENCE [LARGE SCALE GENOMIC DNA]</scope>
    <source>
        <strain evidence="1">SpSt-1</strain>
    </source>
</reference>
<dbReference type="InterPro" id="IPR036322">
    <property type="entry name" value="WD40_repeat_dom_sf"/>
</dbReference>
<dbReference type="EMBL" id="DRUB01000001">
    <property type="protein sequence ID" value="HHR95270.1"/>
    <property type="molecule type" value="Genomic_DNA"/>
</dbReference>
<proteinExistence type="predicted"/>
<accession>A0A7C5YRH8</accession>
<name>A0A7C5YRH8_9CREN</name>
<dbReference type="SUPFAM" id="SSF50978">
    <property type="entry name" value="WD40 repeat-like"/>
    <property type="match status" value="1"/>
</dbReference>
<organism evidence="1">
    <name type="scientific">Ignisphaera aggregans</name>
    <dbReference type="NCBI Taxonomy" id="334771"/>
    <lineage>
        <taxon>Archaea</taxon>
        <taxon>Thermoproteota</taxon>
        <taxon>Thermoprotei</taxon>
        <taxon>Desulfurococcales</taxon>
        <taxon>Desulfurococcaceae</taxon>
        <taxon>Ignisphaera</taxon>
    </lineage>
</organism>
<comment type="caution">
    <text evidence="1">The sequence shown here is derived from an EMBL/GenBank/DDBJ whole genome shotgun (WGS) entry which is preliminary data.</text>
</comment>
<sequence length="616" mass="70939">MEDKHCKAILPLKYDYYKALICVDGGNSFAIVSDGLYGIEFELDEEPFVPSDTYFYLYLNIAYIKLFDDGVIAHCIDNSCRTIKIPKHLRPLASLSNNSILGFTKKWITLYFIDEEKEQNLINIDFENISNISIDPYKNLASLSINDDVYILDLNNMVFVKIPFKKKLLSYISGNYVMLLGKNNVEIYFLDIGNNIHLEKIFAGYSNLIRCVSIGKGSVACIDRVGRIVFLNLENIDGYIDENPYILRDSSNTTSIFIPDMMPYIPFRFEGHVEPLYNIYRIDFSRSIIDVTIDQGSNMSYEFLLYVQGLLKEYKIPININRGVGIHSKRPSEVYLPKIYIINKNKSSYILPSSKSLERILDRENLEDLIVIENNNVYKGYINKGIIKFDGGYKISAGDPIYIAKNVNDIVIGQVIKVLNIYQIDLDNIIKINKGFKNNHIEICIDDSLLENTEIVFSSIEVICTNKVLKSSDKCINIDSCEDILLILIEFILNELKENPIVIPFQYNIKPHIELIDGYNIYFNTNPYIKIGIPYRCMYFNNAYIYYDNTFKVCVDVVNKCNDISVYIITSDSLHYIRSDEALKIEYPISLNNIVKGYTSFMVIEPSGIKVVYIRY</sequence>
<protein>
    <submittedName>
        <fullName evidence="1">Uncharacterized protein</fullName>
    </submittedName>
</protein>